<keyword evidence="9" id="KW-1185">Reference proteome</keyword>
<evidence type="ECO:0000259" key="7">
    <source>
        <dbReference type="Pfam" id="PF09779"/>
    </source>
</evidence>
<dbReference type="InterPro" id="IPR042321">
    <property type="entry name" value="Ima1"/>
</dbReference>
<feature type="compositionally biased region" description="Acidic residues" evidence="6">
    <location>
        <begin position="488"/>
        <end position="500"/>
    </location>
</feature>
<feature type="compositionally biased region" description="Low complexity" evidence="6">
    <location>
        <begin position="556"/>
        <end position="569"/>
    </location>
</feature>
<keyword evidence="3" id="KW-1133">Transmembrane helix</keyword>
<dbReference type="GO" id="GO:0034506">
    <property type="term" value="C:chromosome, centromeric core domain"/>
    <property type="evidence" value="ECO:0007669"/>
    <property type="project" value="TreeGrafter"/>
</dbReference>
<name>A0AAN6NAP9_9PEZI</name>
<feature type="compositionally biased region" description="Polar residues" evidence="6">
    <location>
        <begin position="473"/>
        <end position="482"/>
    </location>
</feature>
<sequence>MPGIRRTRYLTCFYCGRKSSTPYNREIRQFDCVYCEATNYLDENGDITDPPVATDKEASPAAKYAVSRSQISPPSSPSSSSTSVFCATCLKNQSLLRATLAQYLPDPDEPDYAEREKNLYKFRRNQEKLYPQICADCEPRVRDRLEQAAYTAKTDLLRRMVDRSACERSNNVNSWSGVFDVFGRWLWIAGLVLQLTWHISIIHALLQGAAQAQASDVGIGADTDATADVNEDAHLQTFVSLLLGVLGPLVRFLPSADRLIRWSVIASVLSAWWNPRYVQISRGFTKHISGVRRWYAYQAMAVVLRALLPRLAGLLASPQHSLLDKQIAGHVFVAGFTILLFVLGPRSIRIDMAPLFGPISSRLVATQPDDERPASRENDENKSMAELLDEIAHSPSRPASQDDSWLDEMEEKKRNNIYKTTQAIMHQNCSSRNGLWGQRSEGLELNSPTLSSPSRPQQASQLSSPFAPKFTSPPGSATSFSSAVVPYDDNEDDGGVDEMDWTPTQSKHRAFSTQGQREGQGFNEAPTEPKRGPFWYRVPPAPTSPAQRLFNPPNQPRLRQSPTTQQQQQIRFRGSGLGGTGGDGRELQLHRQQQDTDDRQYSQVTFAQPRFFPPSPQNDPRDPLSDMFGSSFSLKEQQERRERRDRAAAQAAAAAAAAGGWFGGLFGSSKSSAK</sequence>
<keyword evidence="4" id="KW-0472">Membrane</keyword>
<evidence type="ECO:0000256" key="1">
    <source>
        <dbReference type="ARBA" id="ARBA00004473"/>
    </source>
</evidence>
<dbReference type="InterPro" id="IPR018617">
    <property type="entry name" value="Ima1_N"/>
</dbReference>
<accession>A0AAN6NAP9</accession>
<dbReference type="GO" id="GO:0071765">
    <property type="term" value="P:nuclear inner membrane organization"/>
    <property type="evidence" value="ECO:0007669"/>
    <property type="project" value="InterPro"/>
</dbReference>
<evidence type="ECO:0000256" key="4">
    <source>
        <dbReference type="ARBA" id="ARBA00023136"/>
    </source>
</evidence>
<feature type="region of interest" description="Disordered" evidence="6">
    <location>
        <begin position="432"/>
        <end position="648"/>
    </location>
</feature>
<evidence type="ECO:0000256" key="6">
    <source>
        <dbReference type="SAM" id="MobiDB-lite"/>
    </source>
</evidence>
<dbReference type="GO" id="GO:0044732">
    <property type="term" value="C:mitotic spindle pole body"/>
    <property type="evidence" value="ECO:0007669"/>
    <property type="project" value="TreeGrafter"/>
</dbReference>
<organism evidence="8 9">
    <name type="scientific">Diplogelasinospora grovesii</name>
    <dbReference type="NCBI Taxonomy" id="303347"/>
    <lineage>
        <taxon>Eukaryota</taxon>
        <taxon>Fungi</taxon>
        <taxon>Dikarya</taxon>
        <taxon>Ascomycota</taxon>
        <taxon>Pezizomycotina</taxon>
        <taxon>Sordariomycetes</taxon>
        <taxon>Sordariomycetidae</taxon>
        <taxon>Sordariales</taxon>
        <taxon>Diplogelasinosporaceae</taxon>
        <taxon>Diplogelasinospora</taxon>
    </lineage>
</organism>
<dbReference type="PANTHER" id="PTHR28538:SF1">
    <property type="entry name" value="INTEGRAL INNER NUCLEAR MEMBRANE PROTEIN IMA1"/>
    <property type="match status" value="1"/>
</dbReference>
<keyword evidence="5" id="KW-0539">Nucleus</keyword>
<dbReference type="EMBL" id="MU853780">
    <property type="protein sequence ID" value="KAK3941756.1"/>
    <property type="molecule type" value="Genomic_DNA"/>
</dbReference>
<comment type="caution">
    <text evidence="8">The sequence shown here is derived from an EMBL/GenBank/DDBJ whole genome shotgun (WGS) entry which is preliminary data.</text>
</comment>
<evidence type="ECO:0000256" key="5">
    <source>
        <dbReference type="ARBA" id="ARBA00023242"/>
    </source>
</evidence>
<dbReference type="PANTHER" id="PTHR28538">
    <property type="entry name" value="INTEGRAL INNER NUCLEAR MEMBRANE PROTEIN IMA1"/>
    <property type="match status" value="1"/>
</dbReference>
<proteinExistence type="predicted"/>
<feature type="compositionally biased region" description="Basic and acidic residues" evidence="6">
    <location>
        <begin position="636"/>
        <end position="647"/>
    </location>
</feature>
<dbReference type="Pfam" id="PF09779">
    <property type="entry name" value="Ima1_N"/>
    <property type="match status" value="1"/>
</dbReference>
<feature type="compositionally biased region" description="Basic and acidic residues" evidence="6">
    <location>
        <begin position="583"/>
        <end position="600"/>
    </location>
</feature>
<feature type="domain" description="Ima1 N-terminal" evidence="7">
    <location>
        <begin position="10"/>
        <end position="141"/>
    </location>
</feature>
<evidence type="ECO:0000313" key="8">
    <source>
        <dbReference type="EMBL" id="KAK3941756.1"/>
    </source>
</evidence>
<keyword evidence="2" id="KW-0812">Transmembrane</keyword>
<evidence type="ECO:0000313" key="9">
    <source>
        <dbReference type="Proteomes" id="UP001303473"/>
    </source>
</evidence>
<comment type="subcellular location">
    <subcellularLocation>
        <location evidence="1">Nucleus inner membrane</location>
        <topology evidence="1">Multi-pass membrane protein</topology>
    </subcellularLocation>
</comment>
<evidence type="ECO:0000256" key="3">
    <source>
        <dbReference type="ARBA" id="ARBA00022989"/>
    </source>
</evidence>
<reference evidence="9" key="1">
    <citation type="journal article" date="2023" name="Mol. Phylogenet. Evol.">
        <title>Genome-scale phylogeny and comparative genomics of the fungal order Sordariales.</title>
        <authorList>
            <person name="Hensen N."/>
            <person name="Bonometti L."/>
            <person name="Westerberg I."/>
            <person name="Brannstrom I.O."/>
            <person name="Guillou S."/>
            <person name="Cros-Aarteil S."/>
            <person name="Calhoun S."/>
            <person name="Haridas S."/>
            <person name="Kuo A."/>
            <person name="Mondo S."/>
            <person name="Pangilinan J."/>
            <person name="Riley R."/>
            <person name="LaButti K."/>
            <person name="Andreopoulos B."/>
            <person name="Lipzen A."/>
            <person name="Chen C."/>
            <person name="Yan M."/>
            <person name="Daum C."/>
            <person name="Ng V."/>
            <person name="Clum A."/>
            <person name="Steindorff A."/>
            <person name="Ohm R.A."/>
            <person name="Martin F."/>
            <person name="Silar P."/>
            <person name="Natvig D.O."/>
            <person name="Lalanne C."/>
            <person name="Gautier V."/>
            <person name="Ament-Velasquez S.L."/>
            <person name="Kruys A."/>
            <person name="Hutchinson M.I."/>
            <person name="Powell A.J."/>
            <person name="Barry K."/>
            <person name="Miller A.N."/>
            <person name="Grigoriev I.V."/>
            <person name="Debuchy R."/>
            <person name="Gladieux P."/>
            <person name="Hiltunen Thoren M."/>
            <person name="Johannesson H."/>
        </authorList>
    </citation>
    <scope>NUCLEOTIDE SEQUENCE [LARGE SCALE GENOMIC DNA]</scope>
    <source>
        <strain evidence="9">CBS 340.73</strain>
    </source>
</reference>
<dbReference type="GO" id="GO:0005637">
    <property type="term" value="C:nuclear inner membrane"/>
    <property type="evidence" value="ECO:0007669"/>
    <property type="project" value="UniProtKB-SubCell"/>
</dbReference>
<dbReference type="AlphaFoldDB" id="A0AAN6NAP9"/>
<dbReference type="GO" id="GO:0034992">
    <property type="term" value="C:microtubule organizing center attachment site"/>
    <property type="evidence" value="ECO:0007669"/>
    <property type="project" value="TreeGrafter"/>
</dbReference>
<evidence type="ECO:0000256" key="2">
    <source>
        <dbReference type="ARBA" id="ARBA00022692"/>
    </source>
</evidence>
<dbReference type="Proteomes" id="UP001303473">
    <property type="component" value="Unassembled WGS sequence"/>
</dbReference>
<feature type="compositionally biased region" description="Polar residues" evidence="6">
    <location>
        <begin position="446"/>
        <end position="464"/>
    </location>
</feature>
<gene>
    <name evidence="8" type="ORF">QBC46DRAFT_381914</name>
</gene>
<protein>
    <recommendedName>
        <fullName evidence="7">Ima1 N-terminal domain-containing protein</fullName>
    </recommendedName>
</protein>